<dbReference type="GO" id="GO:0005506">
    <property type="term" value="F:iron ion binding"/>
    <property type="evidence" value="ECO:0007669"/>
    <property type="project" value="InterPro"/>
</dbReference>
<dbReference type="GO" id="GO:0006633">
    <property type="term" value="P:fatty acid biosynthetic process"/>
    <property type="evidence" value="ECO:0007669"/>
    <property type="project" value="UniProtKB-KW"/>
</dbReference>
<evidence type="ECO:0000313" key="17">
    <source>
        <dbReference type="EMBL" id="PJR04751.1"/>
    </source>
</evidence>
<dbReference type="AlphaFoldDB" id="A0A2M9R7B2"/>
<keyword evidence="5" id="KW-0479">Metal-binding</keyword>
<keyword evidence="3" id="KW-0444">Lipid biosynthesis</keyword>
<proteinExistence type="predicted"/>
<comment type="cofactor">
    <cofactor evidence="1">
        <name>Zn(2+)</name>
        <dbReference type="ChEBI" id="CHEBI:29105"/>
    </cofactor>
</comment>
<evidence type="ECO:0000256" key="2">
    <source>
        <dbReference type="ARBA" id="ARBA00004477"/>
    </source>
</evidence>
<evidence type="ECO:0000256" key="15">
    <source>
        <dbReference type="SAM" id="Phobius"/>
    </source>
</evidence>
<feature type="transmembrane region" description="Helical" evidence="15">
    <location>
        <begin position="29"/>
        <end position="47"/>
    </location>
</feature>
<keyword evidence="11" id="KW-0443">Lipid metabolism</keyword>
<evidence type="ECO:0000256" key="12">
    <source>
        <dbReference type="ARBA" id="ARBA00023136"/>
    </source>
</evidence>
<keyword evidence="9 15" id="KW-1133">Transmembrane helix</keyword>
<evidence type="ECO:0000256" key="9">
    <source>
        <dbReference type="ARBA" id="ARBA00022989"/>
    </source>
</evidence>
<evidence type="ECO:0000256" key="5">
    <source>
        <dbReference type="ARBA" id="ARBA00022723"/>
    </source>
</evidence>
<keyword evidence="12 15" id="KW-0472">Membrane</keyword>
<keyword evidence="4 15" id="KW-0812">Transmembrane</keyword>
<dbReference type="PANTHER" id="PTHR12863:SF1">
    <property type="entry name" value="FATTY ACID 2-HYDROXYLASE"/>
    <property type="match status" value="1"/>
</dbReference>
<keyword evidence="6" id="KW-0256">Endoplasmic reticulum</keyword>
<comment type="subcellular location">
    <subcellularLocation>
        <location evidence="2">Endoplasmic reticulum membrane</location>
        <topology evidence="2">Multi-pass membrane protein</topology>
    </subcellularLocation>
</comment>
<dbReference type="Pfam" id="PF04116">
    <property type="entry name" value="FA_hydroxylase"/>
    <property type="match status" value="1"/>
</dbReference>
<dbReference type="EMBL" id="NIPO01000001">
    <property type="protein sequence ID" value="PJR04751.1"/>
    <property type="molecule type" value="Genomic_DNA"/>
</dbReference>
<evidence type="ECO:0000256" key="3">
    <source>
        <dbReference type="ARBA" id="ARBA00022516"/>
    </source>
</evidence>
<feature type="transmembrane region" description="Helical" evidence="15">
    <location>
        <begin position="137"/>
        <end position="157"/>
    </location>
</feature>
<dbReference type="PANTHER" id="PTHR12863">
    <property type="entry name" value="FATTY ACID HYDROXYLASE"/>
    <property type="match status" value="1"/>
</dbReference>
<accession>A0A2M9R7B2</accession>
<evidence type="ECO:0000259" key="16">
    <source>
        <dbReference type="Pfam" id="PF04116"/>
    </source>
</evidence>
<evidence type="ECO:0000256" key="4">
    <source>
        <dbReference type="ARBA" id="ARBA00022692"/>
    </source>
</evidence>
<dbReference type="InterPro" id="IPR014430">
    <property type="entry name" value="Scs7"/>
</dbReference>
<keyword evidence="18" id="KW-1185">Reference proteome</keyword>
<evidence type="ECO:0000256" key="7">
    <source>
        <dbReference type="ARBA" id="ARBA00022832"/>
    </source>
</evidence>
<evidence type="ECO:0000256" key="10">
    <source>
        <dbReference type="ARBA" id="ARBA00023002"/>
    </source>
</evidence>
<keyword evidence="8" id="KW-0862">Zinc</keyword>
<gene>
    <name evidence="17" type="ORF">CDL10_09505</name>
</gene>
<feature type="transmembrane region" description="Helical" evidence="15">
    <location>
        <begin position="53"/>
        <end position="74"/>
    </location>
</feature>
<dbReference type="OrthoDB" id="9784228at2"/>
<evidence type="ECO:0000256" key="11">
    <source>
        <dbReference type="ARBA" id="ARBA00023098"/>
    </source>
</evidence>
<dbReference type="InterPro" id="IPR006694">
    <property type="entry name" value="Fatty_acid_hydroxylase"/>
</dbReference>
<feature type="region of interest" description="Disordered" evidence="14">
    <location>
        <begin position="221"/>
        <end position="244"/>
    </location>
</feature>
<feature type="domain" description="Fatty acid hydroxylase" evidence="16">
    <location>
        <begin position="62"/>
        <end position="199"/>
    </location>
</feature>
<evidence type="ECO:0000256" key="8">
    <source>
        <dbReference type="ARBA" id="ARBA00022833"/>
    </source>
</evidence>
<reference evidence="17 18" key="1">
    <citation type="submission" date="2017-06" db="EMBL/GenBank/DDBJ databases">
        <title>Description of Avrilella dinanensis gen. nov. sp. nov.</title>
        <authorList>
            <person name="Leyer C."/>
            <person name="Sassi M."/>
            <person name="Minet J."/>
            <person name="Kayal S."/>
            <person name="Cattoir V."/>
        </authorList>
    </citation>
    <scope>NUCLEOTIDE SEQUENCE [LARGE SCALE GENOMIC DNA]</scope>
    <source>
        <strain evidence="17 18">UR159</strain>
    </source>
</reference>
<keyword evidence="7" id="KW-0276">Fatty acid metabolism</keyword>
<evidence type="ECO:0000313" key="18">
    <source>
        <dbReference type="Proteomes" id="UP000231960"/>
    </source>
</evidence>
<sequence>MKVDKIENTGQARLFKNPYLEMLTKGHPAIIWGMYIPVLSYLIYCAYDKAELSVSTILLLFFGAILFWTFFEYLAHRYVFHMISDSPRLQRVAYIMHGNHHHYPRDRQRLFMPPVPSLILASLIFGIMYLIMNKYAFAFFPGFMIGYLLYASMHYLIHAIPPPFPFMKPLWRNHHLHHYKDEDLGFGVSNTFWDRIFGTMFDLKKEKEDKRKVAELMFDKQQAGAPADQPKRVIIVRKPKEDNK</sequence>
<keyword evidence="13" id="KW-0275">Fatty acid biosynthesis</keyword>
<evidence type="ECO:0000256" key="6">
    <source>
        <dbReference type="ARBA" id="ARBA00022824"/>
    </source>
</evidence>
<dbReference type="GO" id="GO:0016020">
    <property type="term" value="C:membrane"/>
    <property type="evidence" value="ECO:0007669"/>
    <property type="project" value="InterPro"/>
</dbReference>
<evidence type="ECO:0000256" key="1">
    <source>
        <dbReference type="ARBA" id="ARBA00001947"/>
    </source>
</evidence>
<organism evidence="17 18">
    <name type="scientific">Avrilella dinanensis</name>
    <dbReference type="NCBI Taxonomy" id="2008672"/>
    <lineage>
        <taxon>Bacteria</taxon>
        <taxon>Pseudomonadati</taxon>
        <taxon>Bacteroidota</taxon>
        <taxon>Flavobacteriia</taxon>
        <taxon>Flavobacteriales</taxon>
        <taxon>Flavobacteriaceae</taxon>
        <taxon>Avrilella</taxon>
    </lineage>
</organism>
<name>A0A2M9R7B2_9FLAO</name>
<dbReference type="GO" id="GO:0080132">
    <property type="term" value="F:fatty acid 2-hydroxylase activity"/>
    <property type="evidence" value="ECO:0007669"/>
    <property type="project" value="InterPro"/>
</dbReference>
<keyword evidence="10" id="KW-0560">Oxidoreductase</keyword>
<evidence type="ECO:0000256" key="13">
    <source>
        <dbReference type="ARBA" id="ARBA00023160"/>
    </source>
</evidence>
<feature type="transmembrane region" description="Helical" evidence="15">
    <location>
        <begin position="110"/>
        <end position="131"/>
    </location>
</feature>
<dbReference type="Proteomes" id="UP000231960">
    <property type="component" value="Unassembled WGS sequence"/>
</dbReference>
<dbReference type="RefSeq" id="WP_100678309.1">
    <property type="nucleotide sequence ID" value="NZ_NIPO01000001.1"/>
</dbReference>
<protein>
    <submittedName>
        <fullName evidence="17">Fatty acid hydroxylase</fullName>
    </submittedName>
</protein>
<comment type="caution">
    <text evidence="17">The sequence shown here is derived from an EMBL/GenBank/DDBJ whole genome shotgun (WGS) entry which is preliminary data.</text>
</comment>
<evidence type="ECO:0000256" key="14">
    <source>
        <dbReference type="SAM" id="MobiDB-lite"/>
    </source>
</evidence>